<sequence length="372" mass="42531">MTTELILKTIPKVLLHDHLDGGLRPQTIIELADEMKYKKLPTKDPAELAEWFHRGANKGNLVEYLQGFEHTTAVMQTKEALTRVAYEMMEDMKNDGVVYVETRFAPVFHTNKGLYLEDTVKAVLEGLEMGKRDFGVGYGLILCGMRNMKNTLEIAELAVNFRRDGVVGFDLAGEEGGYPPKKHVEAFQFIQRANFNITIHAGEAFGKESIWQAIQWCGAHRIGHATRLIEDIVLDNDGNVAAFGDLAQYVLDKRIPLEICLLSNVHTGAVDKIENHPFGIFYKEKFRVTLNTDDRLMSDTTMTKEFMTAVKYFNLNFDDFEKITINSMKSAFIPYKERLHYIYNVIKPGYQKMREQILSFNNIKGENEKVIQ</sequence>
<evidence type="ECO:0000256" key="6">
    <source>
        <dbReference type="ARBA" id="ARBA00031852"/>
    </source>
</evidence>
<keyword evidence="3 9" id="KW-0378">Hydrolase</keyword>
<protein>
    <recommendedName>
        <fullName evidence="1 9">Adenosine deaminase</fullName>
        <ecNumber evidence="1 9">3.5.4.4</ecNumber>
    </recommendedName>
    <alternativeName>
        <fullName evidence="6 9">Adenosine aminohydrolase</fullName>
    </alternativeName>
</protein>
<dbReference type="CDD" id="cd01320">
    <property type="entry name" value="ADA"/>
    <property type="match status" value="1"/>
</dbReference>
<dbReference type="HAMAP" id="MF_00540">
    <property type="entry name" value="A_deaminase"/>
    <property type="match status" value="1"/>
</dbReference>
<evidence type="ECO:0000313" key="11">
    <source>
        <dbReference type="EMBL" id="HGT48917.1"/>
    </source>
</evidence>
<proteinExistence type="inferred from homology"/>
<evidence type="ECO:0000256" key="9">
    <source>
        <dbReference type="HAMAP-Rule" id="MF_00540"/>
    </source>
</evidence>
<dbReference type="InterPro" id="IPR028893">
    <property type="entry name" value="A_deaminase"/>
</dbReference>
<dbReference type="NCBIfam" id="TIGR01430">
    <property type="entry name" value="aden_deam"/>
    <property type="match status" value="1"/>
</dbReference>
<reference evidence="11" key="1">
    <citation type="journal article" date="2020" name="mSystems">
        <title>Genome- and Community-Level Interaction Insights into Carbon Utilization and Element Cycling Functions of Hydrothermarchaeota in Hydrothermal Sediment.</title>
        <authorList>
            <person name="Zhou Z."/>
            <person name="Liu Y."/>
            <person name="Xu W."/>
            <person name="Pan J."/>
            <person name="Luo Z.H."/>
            <person name="Li M."/>
        </authorList>
    </citation>
    <scope>NUCLEOTIDE SEQUENCE [LARGE SCALE GENOMIC DNA]</scope>
    <source>
        <strain evidence="11">SpSt-500</strain>
    </source>
</reference>
<keyword evidence="2 9" id="KW-0479">Metal-binding</keyword>
<feature type="active site" description="Proton donor" evidence="9">
    <location>
        <position position="203"/>
    </location>
</feature>
<dbReference type="GO" id="GO:0046103">
    <property type="term" value="P:inosine biosynthetic process"/>
    <property type="evidence" value="ECO:0007669"/>
    <property type="project" value="TreeGrafter"/>
</dbReference>
<dbReference type="GO" id="GO:0005829">
    <property type="term" value="C:cytosol"/>
    <property type="evidence" value="ECO:0007669"/>
    <property type="project" value="TreeGrafter"/>
</dbReference>
<evidence type="ECO:0000256" key="8">
    <source>
        <dbReference type="ARBA" id="ARBA00049213"/>
    </source>
</evidence>
<dbReference type="Pfam" id="PF00962">
    <property type="entry name" value="A_deaminase"/>
    <property type="match status" value="1"/>
</dbReference>
<evidence type="ECO:0000256" key="1">
    <source>
        <dbReference type="ARBA" id="ARBA00012784"/>
    </source>
</evidence>
<keyword evidence="5 9" id="KW-0546">Nucleotide metabolism</keyword>
<dbReference type="AlphaFoldDB" id="A0A832G7X2"/>
<feature type="binding site" evidence="9">
    <location>
        <position position="20"/>
    </location>
    <ligand>
        <name>substrate</name>
    </ligand>
</feature>
<dbReference type="GO" id="GO:0009117">
    <property type="term" value="P:nucleotide metabolic process"/>
    <property type="evidence" value="ECO:0007669"/>
    <property type="project" value="UniProtKB-KW"/>
</dbReference>
<comment type="function">
    <text evidence="9">Catalyzes the hydrolytic deamination of adenosine and 2-deoxyadenosine.</text>
</comment>
<dbReference type="GO" id="GO:0009168">
    <property type="term" value="P:purine ribonucleoside monophosphate biosynthetic process"/>
    <property type="evidence" value="ECO:0007669"/>
    <property type="project" value="UniProtKB-UniRule"/>
</dbReference>
<accession>A0A832G7X2</accession>
<organism evidence="11">
    <name type="scientific">Ignavibacterium album</name>
    <dbReference type="NCBI Taxonomy" id="591197"/>
    <lineage>
        <taxon>Bacteria</taxon>
        <taxon>Pseudomonadati</taxon>
        <taxon>Ignavibacteriota</taxon>
        <taxon>Ignavibacteria</taxon>
        <taxon>Ignavibacteriales</taxon>
        <taxon>Ignavibacteriaceae</taxon>
        <taxon>Ignavibacterium</taxon>
    </lineage>
</organism>
<dbReference type="InterPro" id="IPR032466">
    <property type="entry name" value="Metal_Hydrolase"/>
</dbReference>
<comment type="catalytic activity">
    <reaction evidence="8">
        <text>2'-deoxyadenosine + H2O + H(+) = 2'-deoxyinosine + NH4(+)</text>
        <dbReference type="Rhea" id="RHEA:28190"/>
        <dbReference type="ChEBI" id="CHEBI:15377"/>
        <dbReference type="ChEBI" id="CHEBI:15378"/>
        <dbReference type="ChEBI" id="CHEBI:17256"/>
        <dbReference type="ChEBI" id="CHEBI:28938"/>
        <dbReference type="ChEBI" id="CHEBI:28997"/>
        <dbReference type="EC" id="3.5.4.4"/>
    </reaction>
    <physiologicalReaction direction="left-to-right" evidence="8">
        <dbReference type="Rhea" id="RHEA:28191"/>
    </physiologicalReaction>
</comment>
<dbReference type="GO" id="GO:0008270">
    <property type="term" value="F:zinc ion binding"/>
    <property type="evidence" value="ECO:0007669"/>
    <property type="project" value="UniProtKB-UniRule"/>
</dbReference>
<name>A0A832G7X2_9BACT</name>
<evidence type="ECO:0000256" key="2">
    <source>
        <dbReference type="ARBA" id="ARBA00022723"/>
    </source>
</evidence>
<dbReference type="SUPFAM" id="SSF51556">
    <property type="entry name" value="Metallo-dependent hydrolases"/>
    <property type="match status" value="1"/>
</dbReference>
<comment type="caution">
    <text evidence="11">The sequence shown here is derived from an EMBL/GenBank/DDBJ whole genome shotgun (WGS) entry which is preliminary data.</text>
</comment>
<dbReference type="InterPro" id="IPR001365">
    <property type="entry name" value="A_deaminase_dom"/>
</dbReference>
<feature type="binding site" evidence="9">
    <location>
        <position position="18"/>
    </location>
    <ligand>
        <name>substrate</name>
    </ligand>
</feature>
<comment type="catalytic activity">
    <reaction evidence="7">
        <text>adenosine + H2O + H(+) = inosine + NH4(+)</text>
        <dbReference type="Rhea" id="RHEA:24408"/>
        <dbReference type="ChEBI" id="CHEBI:15377"/>
        <dbReference type="ChEBI" id="CHEBI:15378"/>
        <dbReference type="ChEBI" id="CHEBI:16335"/>
        <dbReference type="ChEBI" id="CHEBI:17596"/>
        <dbReference type="ChEBI" id="CHEBI:28938"/>
        <dbReference type="EC" id="3.5.4.4"/>
    </reaction>
    <physiologicalReaction direction="left-to-right" evidence="7">
        <dbReference type="Rhea" id="RHEA:24409"/>
    </physiologicalReaction>
</comment>
<feature type="binding site" evidence="9">
    <location>
        <position position="18"/>
    </location>
    <ligand>
        <name>Zn(2+)</name>
        <dbReference type="ChEBI" id="CHEBI:29105"/>
        <note>catalytic</note>
    </ligand>
</feature>
<dbReference type="FunFam" id="3.20.20.140:FF:000020">
    <property type="entry name" value="Adenosine deaminase"/>
    <property type="match status" value="1"/>
</dbReference>
<dbReference type="PANTHER" id="PTHR11409:SF43">
    <property type="entry name" value="ADENOSINE DEAMINASE"/>
    <property type="match status" value="1"/>
</dbReference>
<feature type="site" description="Important for catalytic activity" evidence="9">
    <location>
        <position position="224"/>
    </location>
</feature>
<feature type="domain" description="Adenosine deaminase" evidence="10">
    <location>
        <begin position="11"/>
        <end position="346"/>
    </location>
</feature>
<evidence type="ECO:0000256" key="3">
    <source>
        <dbReference type="ARBA" id="ARBA00022801"/>
    </source>
</evidence>
<comment type="cofactor">
    <cofactor evidence="9">
        <name>Zn(2+)</name>
        <dbReference type="ChEBI" id="CHEBI:29105"/>
    </cofactor>
    <text evidence="9">Binds 1 zinc ion per subunit.</text>
</comment>
<dbReference type="GO" id="GO:0004000">
    <property type="term" value="F:adenosine deaminase activity"/>
    <property type="evidence" value="ECO:0007669"/>
    <property type="project" value="UniProtKB-UniRule"/>
</dbReference>
<dbReference type="GO" id="GO:0006154">
    <property type="term" value="P:adenosine catabolic process"/>
    <property type="evidence" value="ECO:0007669"/>
    <property type="project" value="TreeGrafter"/>
</dbReference>
<gene>
    <name evidence="9" type="primary">add</name>
    <name evidence="11" type="ORF">ENS56_12850</name>
</gene>
<evidence type="ECO:0000256" key="4">
    <source>
        <dbReference type="ARBA" id="ARBA00022833"/>
    </source>
</evidence>
<keyword evidence="4 9" id="KW-0862">Zinc</keyword>
<dbReference type="Gene3D" id="3.20.20.140">
    <property type="entry name" value="Metal-dependent hydrolases"/>
    <property type="match status" value="1"/>
</dbReference>
<feature type="binding site" evidence="9">
    <location>
        <position position="173"/>
    </location>
    <ligand>
        <name>substrate</name>
    </ligand>
</feature>
<evidence type="ECO:0000256" key="5">
    <source>
        <dbReference type="ARBA" id="ARBA00023080"/>
    </source>
</evidence>
<feature type="binding site" evidence="9">
    <location>
        <position position="200"/>
    </location>
    <ligand>
        <name>Zn(2+)</name>
        <dbReference type="ChEBI" id="CHEBI:29105"/>
        <note>catalytic</note>
    </ligand>
</feature>
<dbReference type="NCBIfam" id="NF006847">
    <property type="entry name" value="PRK09358.1-2"/>
    <property type="match status" value="1"/>
</dbReference>
<comment type="similarity">
    <text evidence="9">Belongs to the metallo-dependent hydrolases superfamily. Adenosine and AMP deaminases family. Adenosine deaminase subfamily.</text>
</comment>
<dbReference type="PANTHER" id="PTHR11409">
    <property type="entry name" value="ADENOSINE DEAMINASE"/>
    <property type="match status" value="1"/>
</dbReference>
<dbReference type="EC" id="3.5.4.4" evidence="1 9"/>
<evidence type="ECO:0000256" key="7">
    <source>
        <dbReference type="ARBA" id="ARBA00047989"/>
    </source>
</evidence>
<evidence type="ECO:0000259" key="10">
    <source>
        <dbReference type="Pfam" id="PF00962"/>
    </source>
</evidence>
<dbReference type="GO" id="GO:0043103">
    <property type="term" value="P:hypoxanthine salvage"/>
    <property type="evidence" value="ECO:0007669"/>
    <property type="project" value="TreeGrafter"/>
</dbReference>
<feature type="binding site" evidence="9">
    <location>
        <position position="294"/>
    </location>
    <ligand>
        <name>substrate</name>
    </ligand>
</feature>
<dbReference type="EMBL" id="DSVI01000020">
    <property type="protein sequence ID" value="HGT48917.1"/>
    <property type="molecule type" value="Genomic_DNA"/>
</dbReference>
<feature type="binding site" evidence="9">
    <location>
        <position position="16"/>
    </location>
    <ligand>
        <name>Zn(2+)</name>
        <dbReference type="ChEBI" id="CHEBI:29105"/>
        <note>catalytic</note>
    </ligand>
</feature>
<dbReference type="InterPro" id="IPR006330">
    <property type="entry name" value="Ado/ade_deaminase"/>
</dbReference>
<feature type="binding site" evidence="9">
    <location>
        <position position="293"/>
    </location>
    <ligand>
        <name>Zn(2+)</name>
        <dbReference type="ChEBI" id="CHEBI:29105"/>
        <note>catalytic</note>
    </ligand>
</feature>